<comment type="caution">
    <text evidence="2">The sequence shown here is derived from an EMBL/GenBank/DDBJ whole genome shotgun (WGS) entry which is preliminary data.</text>
</comment>
<evidence type="ECO:0000313" key="2">
    <source>
        <dbReference type="EMBL" id="TNV82520.1"/>
    </source>
</evidence>
<accession>A0A8J8T5I5</accession>
<feature type="region of interest" description="Disordered" evidence="1">
    <location>
        <begin position="223"/>
        <end position="252"/>
    </location>
</feature>
<evidence type="ECO:0000256" key="1">
    <source>
        <dbReference type="SAM" id="MobiDB-lite"/>
    </source>
</evidence>
<sequence>MPYQSGRFIPSKFTRVTDLQQNDGLLDFHQIPRQEGAIFGCETFNSCPQSEESSDTEEHMNQFEPAFVEEKNVFSSNPKSSSSSISLIDDEEEKSPLQEQHRKVDHCQNYFRVVDFSVIGMQPLAPIKEEDEQEKCMEYSERPQIYNNDIYAREFQFQFESDPNNNQNMDFREDLKIVKQNEISIEGQQIVQGLTPDQSEGNSWMNFARMGLCSNSILSPSVNNNAPLPPSQSKVDHGSQQNLNSSKLEGSRFLLCQKSNRARELPTKRQKRYPQ</sequence>
<feature type="compositionally biased region" description="Low complexity" evidence="1">
    <location>
        <begin position="75"/>
        <end position="87"/>
    </location>
</feature>
<keyword evidence="3" id="KW-1185">Reference proteome</keyword>
<dbReference type="AlphaFoldDB" id="A0A8J8T5I5"/>
<protein>
    <submittedName>
        <fullName evidence="2">Uncharacterized protein</fullName>
    </submittedName>
</protein>
<feature type="compositionally biased region" description="Polar residues" evidence="1">
    <location>
        <begin position="238"/>
        <end position="248"/>
    </location>
</feature>
<organism evidence="2 3">
    <name type="scientific">Halteria grandinella</name>
    <dbReference type="NCBI Taxonomy" id="5974"/>
    <lineage>
        <taxon>Eukaryota</taxon>
        <taxon>Sar</taxon>
        <taxon>Alveolata</taxon>
        <taxon>Ciliophora</taxon>
        <taxon>Intramacronucleata</taxon>
        <taxon>Spirotrichea</taxon>
        <taxon>Stichotrichia</taxon>
        <taxon>Sporadotrichida</taxon>
        <taxon>Halteriidae</taxon>
        <taxon>Halteria</taxon>
    </lineage>
</organism>
<dbReference type="EMBL" id="RRYP01004859">
    <property type="protein sequence ID" value="TNV82520.1"/>
    <property type="molecule type" value="Genomic_DNA"/>
</dbReference>
<dbReference type="Proteomes" id="UP000785679">
    <property type="component" value="Unassembled WGS sequence"/>
</dbReference>
<proteinExistence type="predicted"/>
<reference evidence="2" key="1">
    <citation type="submission" date="2019-06" db="EMBL/GenBank/DDBJ databases">
        <authorList>
            <person name="Zheng W."/>
        </authorList>
    </citation>
    <scope>NUCLEOTIDE SEQUENCE</scope>
    <source>
        <strain evidence="2">QDHG01</strain>
    </source>
</reference>
<gene>
    <name evidence="2" type="ORF">FGO68_gene13966</name>
</gene>
<evidence type="ECO:0000313" key="3">
    <source>
        <dbReference type="Proteomes" id="UP000785679"/>
    </source>
</evidence>
<name>A0A8J8T5I5_HALGN</name>
<feature type="region of interest" description="Disordered" evidence="1">
    <location>
        <begin position="72"/>
        <end position="96"/>
    </location>
</feature>